<evidence type="ECO:0000313" key="2">
    <source>
        <dbReference type="EMBL" id="MDO1537057.1"/>
    </source>
</evidence>
<reference evidence="2" key="1">
    <citation type="submission" date="2023-06" db="EMBL/GenBank/DDBJ databases">
        <authorList>
            <person name="Jiang Y."/>
            <person name="Liu Q."/>
        </authorList>
    </citation>
    <scope>NUCLEOTIDE SEQUENCE</scope>
    <source>
        <strain evidence="2">CGMCC 1.12090</strain>
    </source>
</reference>
<evidence type="ECO:0000256" key="1">
    <source>
        <dbReference type="SAM" id="MobiDB-lite"/>
    </source>
</evidence>
<proteinExistence type="predicted"/>
<comment type="caution">
    <text evidence="2">The sequence shown here is derived from an EMBL/GenBank/DDBJ whole genome shotgun (WGS) entry which is preliminary data.</text>
</comment>
<protein>
    <recommendedName>
        <fullName evidence="4">FYVE zinc finger domain-containing protein</fullName>
    </recommendedName>
</protein>
<dbReference type="Proteomes" id="UP001169027">
    <property type="component" value="Unassembled WGS sequence"/>
</dbReference>
<dbReference type="EMBL" id="JAUKVY010000034">
    <property type="protein sequence ID" value="MDO1537057.1"/>
    <property type="molecule type" value="Genomic_DNA"/>
</dbReference>
<name>A0ABT8SDR2_9BURK</name>
<gene>
    <name evidence="2" type="ORF">Q2T77_32800</name>
</gene>
<dbReference type="RefSeq" id="WP_301815311.1">
    <property type="nucleotide sequence ID" value="NZ_JAUJZH010000034.1"/>
</dbReference>
<feature type="region of interest" description="Disordered" evidence="1">
    <location>
        <begin position="1"/>
        <end position="22"/>
    </location>
</feature>
<evidence type="ECO:0008006" key="4">
    <source>
        <dbReference type="Google" id="ProtNLM"/>
    </source>
</evidence>
<keyword evidence="3" id="KW-1185">Reference proteome</keyword>
<organism evidence="2 3">
    <name type="scientific">Variovorax ginsengisoli</name>
    <dbReference type="NCBI Taxonomy" id="363844"/>
    <lineage>
        <taxon>Bacteria</taxon>
        <taxon>Pseudomonadati</taxon>
        <taxon>Pseudomonadota</taxon>
        <taxon>Betaproteobacteria</taxon>
        <taxon>Burkholderiales</taxon>
        <taxon>Comamonadaceae</taxon>
        <taxon>Variovorax</taxon>
    </lineage>
</organism>
<evidence type="ECO:0000313" key="3">
    <source>
        <dbReference type="Proteomes" id="UP001169027"/>
    </source>
</evidence>
<feature type="compositionally biased region" description="Basic and acidic residues" evidence="1">
    <location>
        <begin position="9"/>
        <end position="22"/>
    </location>
</feature>
<accession>A0ABT8SDR2</accession>
<sequence length="58" mass="6714">MIPPDLDIEERRAAAQPRDWPEDFDRPTTWNVCGDCLRPFLGLATRIQCRLCAGRRTL</sequence>